<accession>A0A6G0HLQ3</accession>
<dbReference type="InterPro" id="IPR036179">
    <property type="entry name" value="Ig-like_dom_sf"/>
</dbReference>
<dbReference type="SUPFAM" id="SSF48726">
    <property type="entry name" value="Immunoglobulin"/>
    <property type="match status" value="4"/>
</dbReference>
<dbReference type="Pfam" id="PF13895">
    <property type="entry name" value="Ig_2"/>
    <property type="match status" value="1"/>
</dbReference>
<evidence type="ECO:0000256" key="2">
    <source>
        <dbReference type="SAM" id="SignalP"/>
    </source>
</evidence>
<dbReference type="Proteomes" id="UP000424527">
    <property type="component" value="Unassembled WGS sequence"/>
</dbReference>
<feature type="domain" description="Ig-like" evidence="3">
    <location>
        <begin position="317"/>
        <end position="397"/>
    </location>
</feature>
<feature type="signal peptide" evidence="2">
    <location>
        <begin position="1"/>
        <end position="19"/>
    </location>
</feature>
<dbReference type="InterPro" id="IPR013783">
    <property type="entry name" value="Ig-like_fold"/>
</dbReference>
<evidence type="ECO:0000313" key="4">
    <source>
        <dbReference type="EMBL" id="KAE8280013.1"/>
    </source>
</evidence>
<evidence type="ECO:0000256" key="1">
    <source>
        <dbReference type="SAM" id="MobiDB-lite"/>
    </source>
</evidence>
<feature type="domain" description="Ig-like" evidence="3">
    <location>
        <begin position="30"/>
        <end position="124"/>
    </location>
</feature>
<feature type="compositionally biased region" description="Low complexity" evidence="1">
    <location>
        <begin position="450"/>
        <end position="462"/>
    </location>
</feature>
<keyword evidence="2" id="KW-0732">Signal</keyword>
<dbReference type="AlphaFoldDB" id="A0A6G0HLQ3"/>
<sequence length="504" mass="55365">MSVTAVLSVNMVTASMLLSVFFVSDSPPSPRIEISGDLKEKESVSITCSAFTPCPHSPPKLTWNLQQDSHNKIQENTDGTFTTKIQKTITLSDQQDGYNITCSVTYPVNEGKHVKTAEQRKTLSVSYAPKDTSVSISPSGLVSAGSWVNLTCSSRAKPPVSRFTWFKISKDGPMTVSEGPFYSVSVTDKEDYYCVATNDLGNQTSSVIHLREDSSPSPRIKISGDLKEKESVSITCSAFTPCPHSPPKLTWNLQQDSHNKIQENTDGTFTTKIQETITLSDQQDGYNITCSVTYPVNEGKHVKTAEQRKTLSVSYAPKDTSVSISPSGLVSAGSWVNLTCSSRAKPPVSRFTWFKISKDGPMTVSEGPFYSVSVTDVEDYYYCVATNDLGNQTSSVIHLGEGGLSSNIKLHNRLRIKGVMSCRLKWPTRKIEGNIHYGEIDFSKRRPEPSSSSVQDSGQQQDTLYAQVQVSKTANSLTQTAERPEDLYAQVKKNYTLTTPSTKS</sequence>
<keyword evidence="4" id="KW-0675">Receptor</keyword>
<feature type="chain" id="PRO_5026360238" evidence="2">
    <location>
        <begin position="20"/>
        <end position="504"/>
    </location>
</feature>
<dbReference type="InterPro" id="IPR007110">
    <property type="entry name" value="Ig-like_dom"/>
</dbReference>
<keyword evidence="5" id="KW-1185">Reference proteome</keyword>
<dbReference type="SMART" id="SM00409">
    <property type="entry name" value="IG"/>
    <property type="match status" value="4"/>
</dbReference>
<dbReference type="PANTHER" id="PTHR46484:SF8">
    <property type="entry name" value="B-CELL RECEPTOR CD22-LIKE-RELATED"/>
    <property type="match status" value="1"/>
</dbReference>
<dbReference type="PROSITE" id="PS50835">
    <property type="entry name" value="IG_LIKE"/>
    <property type="match status" value="4"/>
</dbReference>
<dbReference type="EMBL" id="REGW02000022">
    <property type="protein sequence ID" value="KAE8280013.1"/>
    <property type="molecule type" value="Genomic_DNA"/>
</dbReference>
<gene>
    <name evidence="4" type="ORF">D5F01_LYC22149</name>
</gene>
<evidence type="ECO:0000313" key="5">
    <source>
        <dbReference type="Proteomes" id="UP000424527"/>
    </source>
</evidence>
<comment type="caution">
    <text evidence="4">The sequence shown here is derived from an EMBL/GenBank/DDBJ whole genome shotgun (WGS) entry which is preliminary data.</text>
</comment>
<reference evidence="4 5" key="1">
    <citation type="submission" date="2019-07" db="EMBL/GenBank/DDBJ databases">
        <title>Chromosome genome assembly for large yellow croaker.</title>
        <authorList>
            <person name="Xiao S."/>
        </authorList>
    </citation>
    <scope>NUCLEOTIDE SEQUENCE [LARGE SCALE GENOMIC DNA]</scope>
    <source>
        <strain evidence="4">JMULYC20181020</strain>
        <tissue evidence="4">Muscle</tissue>
    </source>
</reference>
<name>A0A6G0HLQ3_LARCR</name>
<proteinExistence type="predicted"/>
<feature type="region of interest" description="Disordered" evidence="1">
    <location>
        <begin position="442"/>
        <end position="464"/>
    </location>
</feature>
<organism evidence="4 5">
    <name type="scientific">Larimichthys crocea</name>
    <name type="common">Large yellow croaker</name>
    <name type="synonym">Pseudosciaena crocea</name>
    <dbReference type="NCBI Taxonomy" id="215358"/>
    <lineage>
        <taxon>Eukaryota</taxon>
        <taxon>Metazoa</taxon>
        <taxon>Chordata</taxon>
        <taxon>Craniata</taxon>
        <taxon>Vertebrata</taxon>
        <taxon>Euteleostomi</taxon>
        <taxon>Actinopterygii</taxon>
        <taxon>Neopterygii</taxon>
        <taxon>Teleostei</taxon>
        <taxon>Neoteleostei</taxon>
        <taxon>Acanthomorphata</taxon>
        <taxon>Eupercaria</taxon>
        <taxon>Sciaenidae</taxon>
        <taxon>Larimichthys</taxon>
    </lineage>
</organism>
<feature type="domain" description="Ig-like" evidence="3">
    <location>
        <begin position="218"/>
        <end position="312"/>
    </location>
</feature>
<dbReference type="Gene3D" id="2.60.40.10">
    <property type="entry name" value="Immunoglobulins"/>
    <property type="match status" value="4"/>
</dbReference>
<protein>
    <submittedName>
        <fullName evidence="4">B-cell receptor CD22 B-lymphocyte cell adhesion molecule</fullName>
    </submittedName>
</protein>
<feature type="domain" description="Ig-like" evidence="3">
    <location>
        <begin position="129"/>
        <end position="208"/>
    </location>
</feature>
<evidence type="ECO:0000259" key="3">
    <source>
        <dbReference type="PROSITE" id="PS50835"/>
    </source>
</evidence>
<dbReference type="PANTHER" id="PTHR46484">
    <property type="entry name" value="SI:CH211-171H4.5-RELATED"/>
    <property type="match status" value="1"/>
</dbReference>
<dbReference type="InterPro" id="IPR003599">
    <property type="entry name" value="Ig_sub"/>
</dbReference>